<organism evidence="1 2">
    <name type="scientific">Massilia norwichensis</name>
    <dbReference type="NCBI Taxonomy" id="1442366"/>
    <lineage>
        <taxon>Bacteria</taxon>
        <taxon>Pseudomonadati</taxon>
        <taxon>Pseudomonadota</taxon>
        <taxon>Betaproteobacteria</taxon>
        <taxon>Burkholderiales</taxon>
        <taxon>Oxalobacteraceae</taxon>
        <taxon>Telluria group</taxon>
        <taxon>Massilia</taxon>
    </lineage>
</organism>
<gene>
    <name evidence="1" type="ORF">NX782_16250</name>
</gene>
<accession>A0ABT2A976</accession>
<name>A0ABT2A976_9BURK</name>
<dbReference type="InterPro" id="IPR047746">
    <property type="entry name" value="Dae2/Tae2-like"/>
</dbReference>
<protein>
    <submittedName>
        <fullName evidence="1">BPSL0067 family protein</fullName>
    </submittedName>
</protein>
<keyword evidence="2" id="KW-1185">Reference proteome</keyword>
<dbReference type="Proteomes" id="UP001205560">
    <property type="component" value="Unassembled WGS sequence"/>
</dbReference>
<evidence type="ECO:0000313" key="1">
    <source>
        <dbReference type="EMBL" id="MCS0590746.1"/>
    </source>
</evidence>
<comment type="caution">
    <text evidence="1">The sequence shown here is derived from an EMBL/GenBank/DDBJ whole genome shotgun (WGS) entry which is preliminary data.</text>
</comment>
<proteinExistence type="predicted"/>
<dbReference type="EMBL" id="JANUGX010000020">
    <property type="protein sequence ID" value="MCS0590746.1"/>
    <property type="molecule type" value="Genomic_DNA"/>
</dbReference>
<dbReference type="NCBIfam" id="NF033857">
    <property type="entry name" value="BPSL0067_fam"/>
    <property type="match status" value="1"/>
</dbReference>
<evidence type="ECO:0000313" key="2">
    <source>
        <dbReference type="Proteomes" id="UP001205560"/>
    </source>
</evidence>
<sequence>MGAIDDLPKRNVVYQGTYQGLGYDALVDKYNGMFLAGHGEFLGRNHECAALPQALTDVGYTGRWAPGPRVIDLDFLVPGTVIANFKNVNGRHVFPNQSGWHVGLFDRFWRGARLVNGLPCEFSMFDQFHGKPAGLRGVAILTPEWKKANPLYGTPSNDASEFFVVVVP</sequence>
<dbReference type="RefSeq" id="WP_258846526.1">
    <property type="nucleotide sequence ID" value="NZ_JANUGX010000020.1"/>
</dbReference>
<reference evidence="1 2" key="1">
    <citation type="submission" date="2022-08" db="EMBL/GenBank/DDBJ databases">
        <title>Reclassification of Massilia species as members of the genera Telluria, Duganella, Pseudoduganella, Mokoshia gen. nov. and Zemynaea gen. nov. using orthogonal and non-orthogonal genome-based approaches.</title>
        <authorList>
            <person name="Bowman J.P."/>
        </authorList>
    </citation>
    <scope>NUCLEOTIDE SEQUENCE [LARGE SCALE GENOMIC DNA]</scope>
    <source>
        <strain evidence="1 2">LMG 28164</strain>
    </source>
</reference>